<organism evidence="1 2">
    <name type="scientific">Aquipseudomonas alcaligenes</name>
    <name type="common">Pseudomonas alcaligenes</name>
    <dbReference type="NCBI Taxonomy" id="43263"/>
    <lineage>
        <taxon>Bacteria</taxon>
        <taxon>Pseudomonadati</taxon>
        <taxon>Pseudomonadota</taxon>
        <taxon>Gammaproteobacteria</taxon>
        <taxon>Pseudomonadales</taxon>
        <taxon>Pseudomonadaceae</taxon>
        <taxon>Aquipseudomonas</taxon>
    </lineage>
</organism>
<dbReference type="InterPro" id="IPR009097">
    <property type="entry name" value="Cyclic_Pdiesterase"/>
</dbReference>
<protein>
    <submittedName>
        <fullName evidence="1">2'-5' RNA ligase superfamily protein</fullName>
    </submittedName>
</protein>
<name>A0A1N6QM16_AQUAC</name>
<sequence length="210" mass="23278">MRFSDVARAPTATLPCTLRDHPEWHRGRARYWLWSIPVDCPAVLQRLQAARALLGDWLHAPGARQAHITLFVCGFASPQPVHNDDIAPAVLDAQCRALAALRQPAFELHIGDLDSFTSAAFLAVQEHGHLERLRNLLAGLAPEVRQAPYAPHLTVGLYRRAVPRATWQQHTRALRDCPPLALPVRELQLLSYAASEPQGALRIEARVALA</sequence>
<proteinExistence type="predicted"/>
<evidence type="ECO:0000313" key="1">
    <source>
        <dbReference type="EMBL" id="SIQ17653.1"/>
    </source>
</evidence>
<dbReference type="Pfam" id="PF13563">
    <property type="entry name" value="2_5_RNA_ligase2"/>
    <property type="match status" value="1"/>
</dbReference>
<reference evidence="1 2" key="1">
    <citation type="submission" date="2017-01" db="EMBL/GenBank/DDBJ databases">
        <authorList>
            <person name="Mah S.A."/>
            <person name="Swanson W.J."/>
            <person name="Moy G.W."/>
            <person name="Vacquier V.D."/>
        </authorList>
    </citation>
    <scope>NUCLEOTIDE SEQUENCE [LARGE SCALE GENOMIC DNA]</scope>
    <source>
        <strain evidence="1 2">RU36E</strain>
    </source>
</reference>
<dbReference type="EMBL" id="FTMP01000002">
    <property type="protein sequence ID" value="SIQ17653.1"/>
    <property type="molecule type" value="Genomic_DNA"/>
</dbReference>
<dbReference type="Gene3D" id="3.90.1140.10">
    <property type="entry name" value="Cyclic phosphodiesterase"/>
    <property type="match status" value="1"/>
</dbReference>
<dbReference type="AlphaFoldDB" id="A0A1N6QM16"/>
<accession>A0A1N6QM16</accession>
<dbReference type="SUPFAM" id="SSF55144">
    <property type="entry name" value="LigT-like"/>
    <property type="match status" value="1"/>
</dbReference>
<dbReference type="GO" id="GO:0016874">
    <property type="term" value="F:ligase activity"/>
    <property type="evidence" value="ECO:0007669"/>
    <property type="project" value="UniProtKB-KW"/>
</dbReference>
<evidence type="ECO:0000313" key="2">
    <source>
        <dbReference type="Proteomes" id="UP000185841"/>
    </source>
</evidence>
<keyword evidence="1" id="KW-0436">Ligase</keyword>
<gene>
    <name evidence="1" type="ORF">SAMN05878282_102546</name>
</gene>
<dbReference type="RefSeq" id="WP_076425532.1">
    <property type="nucleotide sequence ID" value="NZ_FTMP01000002.1"/>
</dbReference>
<dbReference type="Proteomes" id="UP000185841">
    <property type="component" value="Unassembled WGS sequence"/>
</dbReference>